<organism evidence="1">
    <name type="scientific">marine sediment metagenome</name>
    <dbReference type="NCBI Taxonomy" id="412755"/>
    <lineage>
        <taxon>unclassified sequences</taxon>
        <taxon>metagenomes</taxon>
        <taxon>ecological metagenomes</taxon>
    </lineage>
</organism>
<reference evidence="1" key="1">
    <citation type="journal article" date="2014" name="Front. Microbiol.">
        <title>High frequency of phylogenetically diverse reductive dehalogenase-homologous genes in deep subseafloor sedimentary metagenomes.</title>
        <authorList>
            <person name="Kawai M."/>
            <person name="Futagami T."/>
            <person name="Toyoda A."/>
            <person name="Takaki Y."/>
            <person name="Nishi S."/>
            <person name="Hori S."/>
            <person name="Arai W."/>
            <person name="Tsubouchi T."/>
            <person name="Morono Y."/>
            <person name="Uchiyama I."/>
            <person name="Ito T."/>
            <person name="Fujiyama A."/>
            <person name="Inagaki F."/>
            <person name="Takami H."/>
        </authorList>
    </citation>
    <scope>NUCLEOTIDE SEQUENCE</scope>
    <source>
        <strain evidence="1">Expedition CK06-06</strain>
    </source>
</reference>
<comment type="caution">
    <text evidence="1">The sequence shown here is derived from an EMBL/GenBank/DDBJ whole genome shotgun (WGS) entry which is preliminary data.</text>
</comment>
<name>X1T1J1_9ZZZZ</name>
<gene>
    <name evidence="1" type="ORF">S12H4_25391</name>
</gene>
<dbReference type="AlphaFoldDB" id="X1T1J1"/>
<sequence>QSIDKNYPEINLLINCRDDRIDRSFQIADLIKDHLREAEQFILTGTGTYVLARRLYKIIDRKKILNLGG</sequence>
<feature type="non-terminal residue" evidence="1">
    <location>
        <position position="1"/>
    </location>
</feature>
<dbReference type="EMBL" id="BARW01014215">
    <property type="protein sequence ID" value="GAI73929.1"/>
    <property type="molecule type" value="Genomic_DNA"/>
</dbReference>
<evidence type="ECO:0000313" key="1">
    <source>
        <dbReference type="EMBL" id="GAI73929.1"/>
    </source>
</evidence>
<accession>X1T1J1</accession>
<protein>
    <submittedName>
        <fullName evidence="1">Uncharacterized protein</fullName>
    </submittedName>
</protein>
<feature type="non-terminal residue" evidence="1">
    <location>
        <position position="69"/>
    </location>
</feature>
<proteinExistence type="predicted"/>